<dbReference type="Proteomes" id="UP001148629">
    <property type="component" value="Unassembled WGS sequence"/>
</dbReference>
<gene>
    <name evidence="1" type="ORF">NM208_g7851</name>
</gene>
<sequence>MMFNTFSPSFSLADSNGRQVTEKDYRGEGAIVFFGFTKCAVVCPRALDRLASALKALGPDSEQIRVLYISVDPERDTPEIMGKFLSGRGSQFVGLTGTKEQVDQAKKAFRVFSQKKSKSDAPGGYVVAHSGITFLLGPDSRVLDHFNDSLGLEEATVRIRKALIQDNARPPDSEYVSDGCASRRVGSVTEPSIVEGKEALGRLSKEHVASIRHIANLSRQLKGDWSNMMGPTDLNDGFGAYRFQIAYGTFALALAHFHRLQAAPGYFKPTMERLVEKMLHPDVWMYWRDASTGGGVGETPRREAHTNPVDKDNIMYSAYLQCMVMLYQMLFNDDRYEKPGSLTLRYDPYLWGPKGGFKWEYDANSLNEVIYWQMVESGYLGVACEPDCVFQICNQPPIIAFRINDELRGGNTAKEVTDGYLRAWSEFGQLDAQGGYNLYVGKHNNRVVPSPGPGMDAWCATLMNSWNSEYVMENYEHQRDRFLVRHGDGTASVEVVVPDGLSENTTGLMKQGEFGWTVALAKEVGDWDTLDMLLAYADKTFRPMYRDGGLVYPRRDEVYDEDGKYVMSSPIQSNALIPLARLNVKHGFKRLYESPWSPKNNAHYYEPALTAVDDCIDIYRAVCLAEDKKLLFDLAVYQNGSQGPVTLSRALGRGNWTLRQDGVKVAWGDSEGLTGTTMNDAIKQEGDNLIITPLSQTPGFPIMPENEETPGTPNQVRRAKKKRSRFGCNTCRARKVKCDERQNVCSNCETLHLECTYSRPRSALRVTDRADGNSTPKAARKGTQQATLLASNPSRETTDSNSNNSLSSHIAEQTHTQLHWLNSPELPDAKHIKVLVEYYFQNLHPLRCFSFIHKPSFLQKLNDKLDSNLRDDALLHIMCTLGAQFFALEHSDTIQQLPTAFVLKAGSQWASRAERLLLGNTNHISIDGLMTAQLLYDYALRMANFTQAFILSALMSRMTQALQLNLEYSSDLLDQSPSATLSTTAPTAFEQLTLIFEKDLKIQLPCSDWNFLNERPCITRTLNGSPLDFIPRNTIPGDIDSNMGMLAYLIQQLEIRRRVLWYIKHLDQAKLPWLPDSEFAQLDRELQSWHASLPSNLQFTASAIYLRKESSQIGALCLFHCAYHQTMLDFYRIGTPELFKLRSPFHFPPERHNFQRHLQYALFKEARTLAAIIAEAEQHGPRMIGDTWLPTIAYESNRVMLFYLTQVTDPMAINKRELVLSTIPYLQSNLKALKAMRATNAMAESLSQGAENILQKLGVDSNNILPLPNVILDDPHLAFPSRDSRDGPGSQAADSDLHPLSIFRMARKEVPEGHVLVSSERRSPASADSVPHLIEPPQIDEGIDGFGHNLDMFFAPELARDWQVSEMILDSGADSNGLLSWLGMSQMGEYA</sequence>
<organism evidence="1 2">
    <name type="scientific">Fusarium decemcellulare</name>
    <dbReference type="NCBI Taxonomy" id="57161"/>
    <lineage>
        <taxon>Eukaryota</taxon>
        <taxon>Fungi</taxon>
        <taxon>Dikarya</taxon>
        <taxon>Ascomycota</taxon>
        <taxon>Pezizomycotina</taxon>
        <taxon>Sordariomycetes</taxon>
        <taxon>Hypocreomycetidae</taxon>
        <taxon>Hypocreales</taxon>
        <taxon>Nectriaceae</taxon>
        <taxon>Fusarium</taxon>
        <taxon>Fusarium decemcellulare species complex</taxon>
    </lineage>
</organism>
<proteinExistence type="predicted"/>
<keyword evidence="2" id="KW-1185">Reference proteome</keyword>
<accession>A0ACC1S7N1</accession>
<evidence type="ECO:0000313" key="2">
    <source>
        <dbReference type="Proteomes" id="UP001148629"/>
    </source>
</evidence>
<name>A0ACC1S7N1_9HYPO</name>
<dbReference type="EMBL" id="JANRMS010000841">
    <property type="protein sequence ID" value="KAJ3533737.1"/>
    <property type="molecule type" value="Genomic_DNA"/>
</dbReference>
<protein>
    <submittedName>
        <fullName evidence="1">Uncharacterized protein</fullName>
    </submittedName>
</protein>
<reference evidence="1" key="1">
    <citation type="submission" date="2022-08" db="EMBL/GenBank/DDBJ databases">
        <title>Genome Sequence of Fusarium decemcellulare.</title>
        <authorList>
            <person name="Buettner E."/>
        </authorList>
    </citation>
    <scope>NUCLEOTIDE SEQUENCE</scope>
    <source>
        <strain evidence="1">Babe19</strain>
    </source>
</reference>
<evidence type="ECO:0000313" key="1">
    <source>
        <dbReference type="EMBL" id="KAJ3533737.1"/>
    </source>
</evidence>
<comment type="caution">
    <text evidence="1">The sequence shown here is derived from an EMBL/GenBank/DDBJ whole genome shotgun (WGS) entry which is preliminary data.</text>
</comment>